<sequence length="67" mass="7951">MPSIIKRGTFRLLFSHPYIQKTQKIFCIFHSSTYLPRSPTPIASQVTKTPDNQKEDLIHPIYFYRRP</sequence>
<name>A0A2N5VQA5_9BASI</name>
<protein>
    <submittedName>
        <fullName evidence="1">Uncharacterized protein</fullName>
    </submittedName>
</protein>
<accession>A0A2N5VQA5</accession>
<proteinExistence type="predicted"/>
<dbReference type="Proteomes" id="UP000235388">
    <property type="component" value="Unassembled WGS sequence"/>
</dbReference>
<organism evidence="1 2">
    <name type="scientific">Puccinia coronata f. sp. avenae</name>
    <dbReference type="NCBI Taxonomy" id="200324"/>
    <lineage>
        <taxon>Eukaryota</taxon>
        <taxon>Fungi</taxon>
        <taxon>Dikarya</taxon>
        <taxon>Basidiomycota</taxon>
        <taxon>Pucciniomycotina</taxon>
        <taxon>Pucciniomycetes</taxon>
        <taxon>Pucciniales</taxon>
        <taxon>Pucciniaceae</taxon>
        <taxon>Puccinia</taxon>
    </lineage>
</organism>
<evidence type="ECO:0000313" key="1">
    <source>
        <dbReference type="EMBL" id="PLW52179.1"/>
    </source>
</evidence>
<dbReference type="AlphaFoldDB" id="A0A2N5VQA5"/>
<keyword evidence="2" id="KW-1185">Reference proteome</keyword>
<gene>
    <name evidence="1" type="ORF">PCANC_10252</name>
</gene>
<evidence type="ECO:0000313" key="2">
    <source>
        <dbReference type="Proteomes" id="UP000235388"/>
    </source>
</evidence>
<dbReference type="EMBL" id="PGCJ01000081">
    <property type="protein sequence ID" value="PLW52179.1"/>
    <property type="molecule type" value="Genomic_DNA"/>
</dbReference>
<comment type="caution">
    <text evidence="1">The sequence shown here is derived from an EMBL/GenBank/DDBJ whole genome shotgun (WGS) entry which is preliminary data.</text>
</comment>
<reference evidence="1 2" key="1">
    <citation type="submission" date="2017-11" db="EMBL/GenBank/DDBJ databases">
        <title>De novo assembly and phasing of dikaryotic genomes from two isolates of Puccinia coronata f. sp. avenae, the causal agent of oat crown rust.</title>
        <authorList>
            <person name="Miller M.E."/>
            <person name="Zhang Y."/>
            <person name="Omidvar V."/>
            <person name="Sperschneider J."/>
            <person name="Schwessinger B."/>
            <person name="Raley C."/>
            <person name="Palmer J.M."/>
            <person name="Garnica D."/>
            <person name="Upadhyaya N."/>
            <person name="Rathjen J."/>
            <person name="Taylor J.M."/>
            <person name="Park R.F."/>
            <person name="Dodds P.N."/>
            <person name="Hirsch C.D."/>
            <person name="Kianian S.F."/>
            <person name="Figueroa M."/>
        </authorList>
    </citation>
    <scope>NUCLEOTIDE SEQUENCE [LARGE SCALE GENOMIC DNA]</scope>
    <source>
        <strain evidence="1">12NC29</strain>
    </source>
</reference>